<keyword evidence="4" id="KW-0539">Nucleus</keyword>
<evidence type="ECO:0000313" key="7">
    <source>
        <dbReference type="Proteomes" id="UP000327085"/>
    </source>
</evidence>
<dbReference type="InParanoid" id="A0A5E4FVR5"/>
<evidence type="ECO:0000256" key="3">
    <source>
        <dbReference type="ARBA" id="ARBA00022490"/>
    </source>
</evidence>
<evidence type="ECO:0000256" key="1">
    <source>
        <dbReference type="ARBA" id="ARBA00004123"/>
    </source>
</evidence>
<dbReference type="GO" id="GO:0005634">
    <property type="term" value="C:nucleus"/>
    <property type="evidence" value="ECO:0007669"/>
    <property type="project" value="UniProtKB-SubCell"/>
</dbReference>
<dbReference type="InterPro" id="IPR038881">
    <property type="entry name" value="Yae1-like"/>
</dbReference>
<evidence type="ECO:0000256" key="2">
    <source>
        <dbReference type="ARBA" id="ARBA00004496"/>
    </source>
</evidence>
<accession>A0A5E4FVR5</accession>
<dbReference type="Proteomes" id="UP000327085">
    <property type="component" value="Chromosome 2"/>
</dbReference>
<dbReference type="FunCoup" id="A0A5E4FVR5">
    <property type="interactions" value="48"/>
</dbReference>
<evidence type="ECO:0000256" key="4">
    <source>
        <dbReference type="ARBA" id="ARBA00023242"/>
    </source>
</evidence>
<feature type="domain" description="Essential protein Yae1 N-terminal" evidence="5">
    <location>
        <begin position="214"/>
        <end position="251"/>
    </location>
</feature>
<reference evidence="7" key="1">
    <citation type="journal article" date="2020" name="Plant J.">
        <title>Transposons played a major role in the diversification between the closely related almond and peach genomes: results from the almond genome sequence.</title>
        <authorList>
            <person name="Alioto T."/>
            <person name="Alexiou K.G."/>
            <person name="Bardil A."/>
            <person name="Barteri F."/>
            <person name="Castanera R."/>
            <person name="Cruz F."/>
            <person name="Dhingra A."/>
            <person name="Duval H."/>
            <person name="Fernandez I Marti A."/>
            <person name="Frias L."/>
            <person name="Galan B."/>
            <person name="Garcia J.L."/>
            <person name="Howad W."/>
            <person name="Gomez-Garrido J."/>
            <person name="Gut M."/>
            <person name="Julca I."/>
            <person name="Morata J."/>
            <person name="Puigdomenech P."/>
            <person name="Ribeca P."/>
            <person name="Rubio Cabetas M.J."/>
            <person name="Vlasova A."/>
            <person name="Wirthensohn M."/>
            <person name="Garcia-Mas J."/>
            <person name="Gabaldon T."/>
            <person name="Casacuberta J.M."/>
            <person name="Arus P."/>
        </authorList>
    </citation>
    <scope>NUCLEOTIDE SEQUENCE [LARGE SCALE GENOMIC DNA]</scope>
    <source>
        <strain evidence="7">cv. Texas</strain>
    </source>
</reference>
<dbReference type="PANTHER" id="PTHR18829">
    <property type="entry name" value="PROTEIN YAE1 HOMOLOG"/>
    <property type="match status" value="1"/>
</dbReference>
<dbReference type="AlphaFoldDB" id="A0A5E4FVR5"/>
<dbReference type="InterPro" id="IPR019191">
    <property type="entry name" value="Essential_protein_Yae1_N"/>
</dbReference>
<dbReference type="Gramene" id="VVA31553">
    <property type="protein sequence ID" value="VVA31553"/>
    <property type="gene ID" value="Prudul26B013716"/>
</dbReference>
<gene>
    <name evidence="6" type="ORF">ALMOND_2B013716</name>
</gene>
<evidence type="ECO:0000259" key="5">
    <source>
        <dbReference type="Pfam" id="PF09811"/>
    </source>
</evidence>
<name>A0A5E4FVR5_PRUDU</name>
<evidence type="ECO:0000313" key="6">
    <source>
        <dbReference type="EMBL" id="VVA31553.1"/>
    </source>
</evidence>
<proteinExistence type="predicted"/>
<protein>
    <submittedName>
        <fullName evidence="6">PREDICTED: yae1 domain-containing 1</fullName>
    </submittedName>
</protein>
<sequence>MKDAGVWVDTVTRILYLDTVTQILLLGYRYFTYMCDEGCRRVGGYWSLVTGYFTTRADVGFRREIIIDGVATPPSPLNHRQPQPTHTLSLSLSLQRNKRFAILNKRLRLSLRFATSPSLSFATPPLLRSTSTTLLRILTQMEGRFADELYSESLQLSKLQLDPTSNANSEQNLDRVELCHGDGFSDELDDTSEVTGEWMKIEEKTRYNQHHTVGYREGVIAGKEASSQEGFNIGFKQSVLVGYNWGLVRGVTSALANLPDGLREKLIGTEDQITGLQGLYESVHSLSTTDARRLFNDEILDKKAREQSENADTSSLEAGLPEQIPDRSGLRNHFAELRSLLLESPAIKVHLDR</sequence>
<dbReference type="PANTHER" id="PTHR18829:SF0">
    <property type="entry name" value="PROTEIN YAE1 HOMOLOG"/>
    <property type="match status" value="1"/>
</dbReference>
<keyword evidence="3" id="KW-0963">Cytoplasm</keyword>
<dbReference type="EMBL" id="CABIKO010000219">
    <property type="protein sequence ID" value="VVA31553.1"/>
    <property type="molecule type" value="Genomic_DNA"/>
</dbReference>
<dbReference type="Pfam" id="PF09811">
    <property type="entry name" value="Yae1_N"/>
    <property type="match status" value="1"/>
</dbReference>
<dbReference type="GO" id="GO:0005737">
    <property type="term" value="C:cytoplasm"/>
    <property type="evidence" value="ECO:0007669"/>
    <property type="project" value="UniProtKB-SubCell"/>
</dbReference>
<organism evidence="6 7">
    <name type="scientific">Prunus dulcis</name>
    <name type="common">Almond</name>
    <name type="synonym">Amygdalus dulcis</name>
    <dbReference type="NCBI Taxonomy" id="3755"/>
    <lineage>
        <taxon>Eukaryota</taxon>
        <taxon>Viridiplantae</taxon>
        <taxon>Streptophyta</taxon>
        <taxon>Embryophyta</taxon>
        <taxon>Tracheophyta</taxon>
        <taxon>Spermatophyta</taxon>
        <taxon>Magnoliopsida</taxon>
        <taxon>eudicotyledons</taxon>
        <taxon>Gunneridae</taxon>
        <taxon>Pentapetalae</taxon>
        <taxon>rosids</taxon>
        <taxon>fabids</taxon>
        <taxon>Rosales</taxon>
        <taxon>Rosaceae</taxon>
        <taxon>Amygdaloideae</taxon>
        <taxon>Amygdaleae</taxon>
        <taxon>Prunus</taxon>
    </lineage>
</organism>
<comment type="subcellular location">
    <subcellularLocation>
        <location evidence="2">Cytoplasm</location>
    </subcellularLocation>
    <subcellularLocation>
        <location evidence="1">Nucleus</location>
    </subcellularLocation>
</comment>